<dbReference type="AlphaFoldDB" id="A0A8J3MTY2"/>
<feature type="transmembrane region" description="Helical" evidence="1">
    <location>
        <begin position="149"/>
        <end position="166"/>
    </location>
</feature>
<feature type="transmembrane region" description="Helical" evidence="1">
    <location>
        <begin position="254"/>
        <end position="275"/>
    </location>
</feature>
<keyword evidence="1" id="KW-1133">Transmembrane helix</keyword>
<evidence type="ECO:0000313" key="3">
    <source>
        <dbReference type="Proteomes" id="UP000612362"/>
    </source>
</evidence>
<comment type="caution">
    <text evidence="2">The sequence shown here is derived from an EMBL/GenBank/DDBJ whole genome shotgun (WGS) entry which is preliminary data.</text>
</comment>
<reference evidence="2" key="1">
    <citation type="submission" date="2020-10" db="EMBL/GenBank/DDBJ databases">
        <title>Taxonomic study of unclassified bacteria belonging to the class Ktedonobacteria.</title>
        <authorList>
            <person name="Yabe S."/>
            <person name="Wang C.M."/>
            <person name="Zheng Y."/>
            <person name="Sakai Y."/>
            <person name="Cavaletti L."/>
            <person name="Monciardini P."/>
            <person name="Donadio S."/>
        </authorList>
    </citation>
    <scope>NUCLEOTIDE SEQUENCE</scope>
    <source>
        <strain evidence="2">SOSP1-1</strain>
    </source>
</reference>
<feature type="transmembrane region" description="Helical" evidence="1">
    <location>
        <begin position="80"/>
        <end position="104"/>
    </location>
</feature>
<evidence type="ECO:0000256" key="1">
    <source>
        <dbReference type="SAM" id="Phobius"/>
    </source>
</evidence>
<dbReference type="GO" id="GO:0005886">
    <property type="term" value="C:plasma membrane"/>
    <property type="evidence" value="ECO:0007669"/>
    <property type="project" value="UniProtKB-SubCell"/>
</dbReference>
<feature type="transmembrane region" description="Helical" evidence="1">
    <location>
        <begin position="12"/>
        <end position="35"/>
    </location>
</feature>
<proteinExistence type="predicted"/>
<sequence>MLWLTWRQYRVALLIGALLLVLYGLLFLAELFASVHSLFDLSFFMPQVVAVFVGAPFVAQEREQKTHYVVWGQGTSRGRWFLSRLAWVTLGTIAIAGLFCWSANAMTGWLEVTYNYTSYWGRPGIVLGGLTLFGLMLGVMVGSFTRKSIVAMALTFVLLLICYVVYSQVEHRLIPPHIQYTEYQGDKALWGTNDQFGIYAGFADRQGDETGDIDSYCRAHDPAFTTNVNQCVKDLDLQWKRVYLTPDQFWPTQFAGTALLLIVSFVLALVAFLRIRSAVD</sequence>
<protein>
    <submittedName>
        <fullName evidence="2">Transporter</fullName>
    </submittedName>
</protein>
<keyword evidence="3" id="KW-1185">Reference proteome</keyword>
<dbReference type="Proteomes" id="UP000612362">
    <property type="component" value="Unassembled WGS sequence"/>
</dbReference>
<name>A0A8J3MTY2_9CHLR</name>
<feature type="transmembrane region" description="Helical" evidence="1">
    <location>
        <begin position="41"/>
        <end position="59"/>
    </location>
</feature>
<dbReference type="GO" id="GO:0140359">
    <property type="term" value="F:ABC-type transporter activity"/>
    <property type="evidence" value="ECO:0007669"/>
    <property type="project" value="InterPro"/>
</dbReference>
<feature type="transmembrane region" description="Helical" evidence="1">
    <location>
        <begin position="124"/>
        <end position="142"/>
    </location>
</feature>
<organism evidence="2 3">
    <name type="scientific">Ktedonospora formicarum</name>
    <dbReference type="NCBI Taxonomy" id="2778364"/>
    <lineage>
        <taxon>Bacteria</taxon>
        <taxon>Bacillati</taxon>
        <taxon>Chloroflexota</taxon>
        <taxon>Ktedonobacteria</taxon>
        <taxon>Ktedonobacterales</taxon>
        <taxon>Ktedonobacteraceae</taxon>
        <taxon>Ktedonospora</taxon>
    </lineage>
</organism>
<keyword evidence="1" id="KW-0812">Transmembrane</keyword>
<evidence type="ECO:0000313" key="2">
    <source>
        <dbReference type="EMBL" id="GHO46391.1"/>
    </source>
</evidence>
<keyword evidence="1" id="KW-0472">Membrane</keyword>
<dbReference type="RefSeq" id="WP_220195772.1">
    <property type="nucleotide sequence ID" value="NZ_BNJF01000002.1"/>
</dbReference>
<gene>
    <name evidence="2" type="ORF">KSX_45540</name>
</gene>
<dbReference type="EMBL" id="BNJF01000002">
    <property type="protein sequence ID" value="GHO46391.1"/>
    <property type="molecule type" value="Genomic_DNA"/>
</dbReference>
<accession>A0A8J3MTY2</accession>